<organism evidence="13 14">
    <name type="scientific">Nezara viridula</name>
    <name type="common">Southern green stink bug</name>
    <name type="synonym">Cimex viridulus</name>
    <dbReference type="NCBI Taxonomy" id="85310"/>
    <lineage>
        <taxon>Eukaryota</taxon>
        <taxon>Metazoa</taxon>
        <taxon>Ecdysozoa</taxon>
        <taxon>Arthropoda</taxon>
        <taxon>Hexapoda</taxon>
        <taxon>Insecta</taxon>
        <taxon>Pterygota</taxon>
        <taxon>Neoptera</taxon>
        <taxon>Paraneoptera</taxon>
        <taxon>Hemiptera</taxon>
        <taxon>Heteroptera</taxon>
        <taxon>Panheteroptera</taxon>
        <taxon>Pentatomomorpha</taxon>
        <taxon>Pentatomoidea</taxon>
        <taxon>Pentatomidae</taxon>
        <taxon>Pentatominae</taxon>
        <taxon>Nezara</taxon>
    </lineage>
</organism>
<keyword evidence="6" id="KW-1133">Transmembrane helix</keyword>
<keyword evidence="3 12" id="KW-0813">Transport</keyword>
<sequence>MGELRPAQVRRLTVHCLLPASRSEESNMFTVYEDNSNHQRSSEQVPEIHSSKRCMKIELQRIRDHWTDFCNVTSVHGVRYLAASDRPLIERLWWASVLVTCLYYATVYATALCKRWLDSPIEHTSVIKYENVIHIPLPAITFCNNMKSTSDEK</sequence>
<evidence type="ECO:0000313" key="14">
    <source>
        <dbReference type="Proteomes" id="UP001152798"/>
    </source>
</evidence>
<evidence type="ECO:0000256" key="12">
    <source>
        <dbReference type="RuleBase" id="RU000679"/>
    </source>
</evidence>
<evidence type="ECO:0000313" key="13">
    <source>
        <dbReference type="EMBL" id="CAH1396705.1"/>
    </source>
</evidence>
<keyword evidence="5 12" id="KW-0812">Transmembrane</keyword>
<protein>
    <submittedName>
        <fullName evidence="13">Uncharacterized protein</fullName>
    </submittedName>
</protein>
<comment type="similarity">
    <text evidence="2 12">Belongs to the amiloride-sensitive sodium channel (TC 1.A.6) family.</text>
</comment>
<evidence type="ECO:0000256" key="6">
    <source>
        <dbReference type="ARBA" id="ARBA00022989"/>
    </source>
</evidence>
<evidence type="ECO:0000256" key="7">
    <source>
        <dbReference type="ARBA" id="ARBA00023053"/>
    </source>
</evidence>
<dbReference type="OrthoDB" id="6021021at2759"/>
<accession>A0A9P0H730</accession>
<evidence type="ECO:0000256" key="5">
    <source>
        <dbReference type="ARBA" id="ARBA00022692"/>
    </source>
</evidence>
<keyword evidence="7" id="KW-0915">Sodium</keyword>
<dbReference type="InterPro" id="IPR001873">
    <property type="entry name" value="ENaC"/>
</dbReference>
<evidence type="ECO:0000256" key="2">
    <source>
        <dbReference type="ARBA" id="ARBA00007193"/>
    </source>
</evidence>
<dbReference type="GO" id="GO:0016020">
    <property type="term" value="C:membrane"/>
    <property type="evidence" value="ECO:0007669"/>
    <property type="project" value="UniProtKB-SubCell"/>
</dbReference>
<dbReference type="EMBL" id="OV725079">
    <property type="protein sequence ID" value="CAH1396705.1"/>
    <property type="molecule type" value="Genomic_DNA"/>
</dbReference>
<gene>
    <name evidence="13" type="ORF">NEZAVI_LOCUS6721</name>
</gene>
<evidence type="ECO:0000256" key="9">
    <source>
        <dbReference type="ARBA" id="ARBA00023136"/>
    </source>
</evidence>
<evidence type="ECO:0000256" key="11">
    <source>
        <dbReference type="ARBA" id="ARBA00023303"/>
    </source>
</evidence>
<dbReference type="AlphaFoldDB" id="A0A9P0H730"/>
<evidence type="ECO:0000256" key="1">
    <source>
        <dbReference type="ARBA" id="ARBA00004141"/>
    </source>
</evidence>
<comment type="subcellular location">
    <subcellularLocation>
        <location evidence="1">Membrane</location>
        <topology evidence="1">Multi-pass membrane protein</topology>
    </subcellularLocation>
</comment>
<keyword evidence="9" id="KW-0472">Membrane</keyword>
<keyword evidence="11 12" id="KW-0407">Ion channel</keyword>
<reference evidence="13" key="1">
    <citation type="submission" date="2022-01" db="EMBL/GenBank/DDBJ databases">
        <authorList>
            <person name="King R."/>
        </authorList>
    </citation>
    <scope>NUCLEOTIDE SEQUENCE</scope>
</reference>
<name>A0A9P0H730_NEZVI</name>
<keyword evidence="4 12" id="KW-0894">Sodium channel</keyword>
<evidence type="ECO:0000256" key="3">
    <source>
        <dbReference type="ARBA" id="ARBA00022448"/>
    </source>
</evidence>
<evidence type="ECO:0000256" key="10">
    <source>
        <dbReference type="ARBA" id="ARBA00023201"/>
    </source>
</evidence>
<keyword evidence="14" id="KW-1185">Reference proteome</keyword>
<keyword evidence="8 12" id="KW-0406">Ion transport</keyword>
<dbReference type="Proteomes" id="UP001152798">
    <property type="component" value="Chromosome 3"/>
</dbReference>
<dbReference type="Pfam" id="PF00858">
    <property type="entry name" value="ASC"/>
    <property type="match status" value="1"/>
</dbReference>
<dbReference type="GO" id="GO:0005272">
    <property type="term" value="F:sodium channel activity"/>
    <property type="evidence" value="ECO:0007669"/>
    <property type="project" value="UniProtKB-KW"/>
</dbReference>
<proteinExistence type="inferred from homology"/>
<keyword evidence="10 12" id="KW-0739">Sodium transport</keyword>
<evidence type="ECO:0000256" key="4">
    <source>
        <dbReference type="ARBA" id="ARBA00022461"/>
    </source>
</evidence>
<evidence type="ECO:0000256" key="8">
    <source>
        <dbReference type="ARBA" id="ARBA00023065"/>
    </source>
</evidence>